<evidence type="ECO:0000313" key="2">
    <source>
        <dbReference type="EMBL" id="MER2491013.1"/>
    </source>
</evidence>
<feature type="signal peptide" evidence="1">
    <location>
        <begin position="1"/>
        <end position="20"/>
    </location>
</feature>
<proteinExistence type="predicted"/>
<dbReference type="Proteomes" id="UP001467690">
    <property type="component" value="Unassembled WGS sequence"/>
</dbReference>
<name>A0ABV1RDL3_9ALTE</name>
<dbReference type="SUPFAM" id="SSF53850">
    <property type="entry name" value="Periplasmic binding protein-like II"/>
    <property type="match status" value="1"/>
</dbReference>
<keyword evidence="1" id="KW-0732">Signal</keyword>
<protein>
    <submittedName>
        <fullName evidence="2">Diguanylate cyclase</fullName>
    </submittedName>
</protein>
<organism evidence="2 3">
    <name type="scientific">Catenovulum sediminis</name>
    <dbReference type="NCBI Taxonomy" id="1740262"/>
    <lineage>
        <taxon>Bacteria</taxon>
        <taxon>Pseudomonadati</taxon>
        <taxon>Pseudomonadota</taxon>
        <taxon>Gammaproteobacteria</taxon>
        <taxon>Alteromonadales</taxon>
        <taxon>Alteromonadaceae</taxon>
        <taxon>Catenovulum</taxon>
    </lineage>
</organism>
<accession>A0ABV1RDL3</accession>
<evidence type="ECO:0000256" key="1">
    <source>
        <dbReference type="SAM" id="SignalP"/>
    </source>
</evidence>
<feature type="chain" id="PRO_5046946996" evidence="1">
    <location>
        <begin position="21"/>
        <end position="282"/>
    </location>
</feature>
<keyword evidence="3" id="KW-1185">Reference proteome</keyword>
<reference evidence="2 3" key="1">
    <citation type="submission" date="2024-06" db="EMBL/GenBank/DDBJ databases">
        <authorList>
            <person name="Chen R.Y."/>
        </authorList>
    </citation>
    <scope>NUCLEOTIDE SEQUENCE [LARGE SCALE GENOMIC DNA]</scope>
    <source>
        <strain evidence="2 3">D2</strain>
    </source>
</reference>
<gene>
    <name evidence="2" type="ORF">ABS311_03840</name>
</gene>
<comment type="caution">
    <text evidence="2">The sequence shown here is derived from an EMBL/GenBank/DDBJ whole genome shotgun (WGS) entry which is preliminary data.</text>
</comment>
<evidence type="ECO:0000313" key="3">
    <source>
        <dbReference type="Proteomes" id="UP001467690"/>
    </source>
</evidence>
<dbReference type="Gene3D" id="3.40.190.10">
    <property type="entry name" value="Periplasmic binding protein-like II"/>
    <property type="match status" value="2"/>
</dbReference>
<dbReference type="EMBL" id="JBELOE010000078">
    <property type="protein sequence ID" value="MER2491013.1"/>
    <property type="molecule type" value="Genomic_DNA"/>
</dbReference>
<sequence length="282" mass="32411">MRSFFTCILLAWMAVFSASAKQITLNITKADQSNDQYQLKLLTEALSRDPDNQYKFNHAQTRLNEGQLINYIQSGEIDVMWGGTNKEYEKIMLPIRIPLFKGLLGHRIFIIRQGEQHRFSNVRSLSDLAEFKMGQGANWADTKVLNAAGLNVVTTTKYHNLFYMLEGGRFDLFPRGVHEPFAEVASRPELNLTVEEDLLLVYPLAAYFFVNSNNFKLAQAIENGLLEMIEDGSFDEFFYSNPMISQALKNAELERRKIFRISNPNMPAATPFDDKKLWFKID</sequence>
<dbReference type="RefSeq" id="WP_350400764.1">
    <property type="nucleotide sequence ID" value="NZ_JBELOE010000078.1"/>
</dbReference>